<dbReference type="InterPro" id="IPR012902">
    <property type="entry name" value="N_methyl_site"/>
</dbReference>
<keyword evidence="1" id="KW-0812">Transmembrane</keyword>
<organism evidence="2">
    <name type="scientific">marine metagenome</name>
    <dbReference type="NCBI Taxonomy" id="408172"/>
    <lineage>
        <taxon>unclassified sequences</taxon>
        <taxon>metagenomes</taxon>
        <taxon>ecological metagenomes</taxon>
    </lineage>
</organism>
<dbReference type="Pfam" id="PF07963">
    <property type="entry name" value="N_methyl"/>
    <property type="match status" value="1"/>
</dbReference>
<keyword evidence="1" id="KW-1133">Transmembrane helix</keyword>
<dbReference type="InterPro" id="IPR045584">
    <property type="entry name" value="Pilin-like"/>
</dbReference>
<dbReference type="NCBIfam" id="TIGR02532">
    <property type="entry name" value="IV_pilin_GFxxxE"/>
    <property type="match status" value="1"/>
</dbReference>
<evidence type="ECO:0000256" key="1">
    <source>
        <dbReference type="SAM" id="Phobius"/>
    </source>
</evidence>
<dbReference type="PANTHER" id="PTHR30093">
    <property type="entry name" value="GENERAL SECRETION PATHWAY PROTEIN G"/>
    <property type="match status" value="1"/>
</dbReference>
<sequence>MKPRPSAAFTLIELLVVIAIIAILAGMLLPALAKAKAKAHGIHCLGNVKQLSLGWTLYADDHEGKYVNNHGRDQTREQRNNWANNVLDWEDSPDNTNRLALTSSLLSPYMGDTIEIFKCPSDKSRAKNGIRNRSYSMNHLVGDPGPLLDQFNPDYIQFINDGQLRQASTVFVFLGEHPDTINDGYYMNRFHEYKWGNLPASYHDGATALSYADGHAATHRWKVTGEHGTVRPPVQGAVGGIVPAKPRTDFQWIIDHSSVLK</sequence>
<accession>A0A382ECM7</accession>
<proteinExistence type="predicted"/>
<dbReference type="Gene3D" id="3.30.700.10">
    <property type="entry name" value="Glycoprotein, Type 4 Pilin"/>
    <property type="match status" value="1"/>
</dbReference>
<reference evidence="2" key="1">
    <citation type="submission" date="2018-05" db="EMBL/GenBank/DDBJ databases">
        <authorList>
            <person name="Lanie J.A."/>
            <person name="Ng W.-L."/>
            <person name="Kazmierczak K.M."/>
            <person name="Andrzejewski T.M."/>
            <person name="Davidsen T.M."/>
            <person name="Wayne K.J."/>
            <person name="Tettelin H."/>
            <person name="Glass J.I."/>
            <person name="Rusch D."/>
            <person name="Podicherti R."/>
            <person name="Tsui H.-C.T."/>
            <person name="Winkler M.E."/>
        </authorList>
    </citation>
    <scope>NUCLEOTIDE SEQUENCE</scope>
</reference>
<name>A0A382ECM7_9ZZZZ</name>
<evidence type="ECO:0008006" key="3">
    <source>
        <dbReference type="Google" id="ProtNLM"/>
    </source>
</evidence>
<evidence type="ECO:0000313" key="2">
    <source>
        <dbReference type="EMBL" id="SVB48428.1"/>
    </source>
</evidence>
<dbReference type="EMBL" id="UINC01043833">
    <property type="protein sequence ID" value="SVB48428.1"/>
    <property type="molecule type" value="Genomic_DNA"/>
</dbReference>
<feature type="transmembrane region" description="Helical" evidence="1">
    <location>
        <begin position="6"/>
        <end position="29"/>
    </location>
</feature>
<keyword evidence="1" id="KW-0472">Membrane</keyword>
<dbReference type="AlphaFoldDB" id="A0A382ECM7"/>
<dbReference type="PANTHER" id="PTHR30093:SF2">
    <property type="entry name" value="TYPE II SECRETION SYSTEM PROTEIN H"/>
    <property type="match status" value="1"/>
</dbReference>
<protein>
    <recommendedName>
        <fullName evidence="3">Type II secretion system protein GspG C-terminal domain-containing protein</fullName>
    </recommendedName>
</protein>
<gene>
    <name evidence="2" type="ORF">METZ01_LOCUS201282</name>
</gene>
<dbReference type="SUPFAM" id="SSF54523">
    <property type="entry name" value="Pili subunits"/>
    <property type="match status" value="1"/>
</dbReference>